<keyword evidence="5" id="KW-0547">Nucleotide-binding</keyword>
<dbReference type="Gene3D" id="3.40.50.300">
    <property type="entry name" value="P-loop containing nucleotide triphosphate hydrolases"/>
    <property type="match status" value="1"/>
</dbReference>
<comment type="subcellular location">
    <subcellularLocation>
        <location evidence="1">Cell membrane</location>
        <topology evidence="1">Peripheral membrane protein</topology>
        <orientation evidence="1">Cytoplasmic side</orientation>
    </subcellularLocation>
</comment>
<keyword evidence="4" id="KW-0963">Cytoplasm</keyword>
<evidence type="ECO:0000256" key="7">
    <source>
        <dbReference type="ARBA" id="ARBA00023134"/>
    </source>
</evidence>
<keyword evidence="6" id="KW-0378">Hydrolase</keyword>
<dbReference type="PANTHER" id="PTHR43134">
    <property type="entry name" value="SIGNAL RECOGNITION PARTICLE RECEPTOR SUBUNIT ALPHA"/>
    <property type="match status" value="1"/>
</dbReference>
<dbReference type="GO" id="GO:0005737">
    <property type="term" value="C:cytoplasm"/>
    <property type="evidence" value="ECO:0007669"/>
    <property type="project" value="UniProtKB-ARBA"/>
</dbReference>
<dbReference type="InterPro" id="IPR027417">
    <property type="entry name" value="P-loop_NTPase"/>
</dbReference>
<evidence type="ECO:0000256" key="5">
    <source>
        <dbReference type="ARBA" id="ARBA00022741"/>
    </source>
</evidence>
<dbReference type="KEGG" id="dka:DKAM_1107"/>
<dbReference type="SUPFAM" id="SSF47364">
    <property type="entry name" value="Domain of the SRP/SRP receptor G-proteins"/>
    <property type="match status" value="1"/>
</dbReference>
<dbReference type="InterPro" id="IPR042101">
    <property type="entry name" value="SRP54_N_sf"/>
</dbReference>
<organism evidence="11 12">
    <name type="scientific">Desulfurococcus amylolyticus (strain DSM 18924 / JCM 16383 / VKM B-2413 / 1221n)</name>
    <name type="common">Desulfurococcus kamchatkensis</name>
    <dbReference type="NCBI Taxonomy" id="490899"/>
    <lineage>
        <taxon>Archaea</taxon>
        <taxon>Thermoproteota</taxon>
        <taxon>Thermoprotei</taxon>
        <taxon>Desulfurococcales</taxon>
        <taxon>Desulfurococcaceae</taxon>
        <taxon>Desulfurococcus</taxon>
    </lineage>
</organism>
<dbReference type="InterPro" id="IPR004390">
    <property type="entry name" value="SR_rcpt_FtsY"/>
</dbReference>
<dbReference type="Pfam" id="PF00448">
    <property type="entry name" value="SRP54"/>
    <property type="match status" value="1"/>
</dbReference>
<evidence type="ECO:0000313" key="11">
    <source>
        <dbReference type="EMBL" id="ACL11433.1"/>
    </source>
</evidence>
<dbReference type="GO" id="GO:0005886">
    <property type="term" value="C:plasma membrane"/>
    <property type="evidence" value="ECO:0007669"/>
    <property type="project" value="UniProtKB-SubCell"/>
</dbReference>
<comment type="similarity">
    <text evidence="2">Belongs to the GTP-binding SRP family.</text>
</comment>
<dbReference type="EMBL" id="CP001140">
    <property type="protein sequence ID" value="ACL11433.1"/>
    <property type="molecule type" value="Genomic_DNA"/>
</dbReference>
<gene>
    <name evidence="11" type="ordered locus">DKAM_1107</name>
</gene>
<dbReference type="GO" id="GO:0005525">
    <property type="term" value="F:GTP binding"/>
    <property type="evidence" value="ECO:0007669"/>
    <property type="project" value="UniProtKB-KW"/>
</dbReference>
<dbReference type="Gene3D" id="1.20.120.140">
    <property type="entry name" value="Signal recognition particle SRP54, nucleotide-binding domain"/>
    <property type="match status" value="1"/>
</dbReference>
<dbReference type="STRING" id="490899.DKAM_1107"/>
<proteinExistence type="inferred from homology"/>
<name>B8D5Q2_DESA1</name>
<dbReference type="GeneID" id="7171820"/>
<keyword evidence="3" id="KW-1003">Cell membrane</keyword>
<dbReference type="AlphaFoldDB" id="B8D5Q2"/>
<dbReference type="InterPro" id="IPR003593">
    <property type="entry name" value="AAA+_ATPase"/>
</dbReference>
<evidence type="ECO:0000313" key="12">
    <source>
        <dbReference type="Proteomes" id="UP000006903"/>
    </source>
</evidence>
<evidence type="ECO:0000256" key="6">
    <source>
        <dbReference type="ARBA" id="ARBA00022801"/>
    </source>
</evidence>
<protein>
    <submittedName>
        <fullName evidence="11">Probable signal recognition particle protein</fullName>
    </submittedName>
</protein>
<dbReference type="RefSeq" id="WP_012608774.1">
    <property type="nucleotide sequence ID" value="NC_011766.1"/>
</dbReference>
<dbReference type="GO" id="GO:0005047">
    <property type="term" value="F:signal recognition particle binding"/>
    <property type="evidence" value="ECO:0007669"/>
    <property type="project" value="TreeGrafter"/>
</dbReference>
<keyword evidence="7" id="KW-0342">GTP-binding</keyword>
<dbReference type="Pfam" id="PF02881">
    <property type="entry name" value="SRP54_N"/>
    <property type="match status" value="1"/>
</dbReference>
<dbReference type="eggNOG" id="arCOG01227">
    <property type="taxonomic scope" value="Archaea"/>
</dbReference>
<evidence type="ECO:0000256" key="1">
    <source>
        <dbReference type="ARBA" id="ARBA00004413"/>
    </source>
</evidence>
<keyword evidence="8" id="KW-0472">Membrane</keyword>
<dbReference type="PROSITE" id="PS00300">
    <property type="entry name" value="SRP54"/>
    <property type="match status" value="1"/>
</dbReference>
<evidence type="ECO:0000256" key="2">
    <source>
        <dbReference type="ARBA" id="ARBA00008531"/>
    </source>
</evidence>
<dbReference type="InterPro" id="IPR013822">
    <property type="entry name" value="Signal_recog_particl_SRP54_hlx"/>
</dbReference>
<dbReference type="FunFam" id="3.40.50.300:FF:000566">
    <property type="entry name" value="Signal recognition particle receptor subunit alpha"/>
    <property type="match status" value="1"/>
</dbReference>
<dbReference type="SUPFAM" id="SSF52540">
    <property type="entry name" value="P-loop containing nucleoside triphosphate hydrolases"/>
    <property type="match status" value="1"/>
</dbReference>
<dbReference type="GO" id="GO:0003924">
    <property type="term" value="F:GTPase activity"/>
    <property type="evidence" value="ECO:0007669"/>
    <property type="project" value="TreeGrafter"/>
</dbReference>
<dbReference type="SMART" id="SM00962">
    <property type="entry name" value="SRP54"/>
    <property type="match status" value="1"/>
</dbReference>
<keyword evidence="9" id="KW-0675">Receptor</keyword>
<sequence>MFKKLREVFSRFIETASSLLSSREKLLESIEELKLNLVANDVAYEVAENIASELTMRVEEGSIKSREELVKALREILLSYFTGLNSIDLLSLANSRKPLKLVFLGVNGVGKTTTIAKVAVYMRENGLKPLMVAADTFRAGAQEQLKIHSERTGIPVFTGKYGSDPAALVYDAIQYGLNRGFNVFLIDTAGRMHVDVDLVNELKKIVRVAKPDVKILVVDALTGNDALEQARFFNEAVGVDCVVVTKVDAYEEGGVPLSLVYILKKPVLFIGVGQDYKDLKPFNPIEYVERILTGLQ</sequence>
<evidence type="ECO:0000256" key="4">
    <source>
        <dbReference type="ARBA" id="ARBA00022490"/>
    </source>
</evidence>
<dbReference type="InterPro" id="IPR036225">
    <property type="entry name" value="SRP/SRP_N"/>
</dbReference>
<evidence type="ECO:0000256" key="8">
    <source>
        <dbReference type="ARBA" id="ARBA00023136"/>
    </source>
</evidence>
<dbReference type="InterPro" id="IPR000897">
    <property type="entry name" value="SRP54_GTPase_dom"/>
</dbReference>
<reference evidence="11 12" key="1">
    <citation type="journal article" date="2009" name="J. Bacteriol.">
        <title>Complete genome sequence of the anaerobic, protein-degrading hyperthermophilic crenarchaeon Desulfurococcus kamchatkensis.</title>
        <authorList>
            <person name="Ravin N.V."/>
            <person name="Mardanov A.V."/>
            <person name="Beletsky A.V."/>
            <person name="Kublanov I.V."/>
            <person name="Kolganova T.V."/>
            <person name="Lebedinsky A.V."/>
            <person name="Chernyh N.A."/>
            <person name="Bonch-Osmolovskaya E.A."/>
            <person name="Skryabin K.G."/>
        </authorList>
    </citation>
    <scope>NUCLEOTIDE SEQUENCE [LARGE SCALE GENOMIC DNA]</scope>
    <source>
        <strain evidence="12">DSM 18924 / JCM 16383 / VKM B-2413 / 1221n</strain>
    </source>
</reference>
<dbReference type="PANTHER" id="PTHR43134:SF1">
    <property type="entry name" value="SIGNAL RECOGNITION PARTICLE RECEPTOR SUBUNIT ALPHA"/>
    <property type="match status" value="1"/>
</dbReference>
<evidence type="ECO:0000256" key="9">
    <source>
        <dbReference type="ARBA" id="ARBA00023170"/>
    </source>
</evidence>
<evidence type="ECO:0000259" key="10">
    <source>
        <dbReference type="PROSITE" id="PS00300"/>
    </source>
</evidence>
<dbReference type="HOGENOM" id="CLU_009301_3_1_2"/>
<evidence type="ECO:0000256" key="3">
    <source>
        <dbReference type="ARBA" id="ARBA00022475"/>
    </source>
</evidence>
<dbReference type="SMART" id="SM00963">
    <property type="entry name" value="SRP54_N"/>
    <property type="match status" value="1"/>
</dbReference>
<dbReference type="SMART" id="SM00382">
    <property type="entry name" value="AAA"/>
    <property type="match status" value="1"/>
</dbReference>
<dbReference type="NCBIfam" id="TIGR00064">
    <property type="entry name" value="ftsY"/>
    <property type="match status" value="1"/>
</dbReference>
<dbReference type="Proteomes" id="UP000006903">
    <property type="component" value="Chromosome"/>
</dbReference>
<feature type="domain" description="SRP54-type proteins GTP-binding" evidence="10">
    <location>
        <begin position="266"/>
        <end position="279"/>
    </location>
</feature>
<dbReference type="GO" id="GO:0006614">
    <property type="term" value="P:SRP-dependent cotranslational protein targeting to membrane"/>
    <property type="evidence" value="ECO:0007669"/>
    <property type="project" value="InterPro"/>
</dbReference>
<accession>B8D5Q2</accession>